<dbReference type="PANTHER" id="PTHR47529:SF1">
    <property type="entry name" value="PERIPLASMIC CHAPERONE PPID"/>
    <property type="match status" value="1"/>
</dbReference>
<dbReference type="InterPro" id="IPR027304">
    <property type="entry name" value="Trigger_fact/SurA_dom_sf"/>
</dbReference>
<keyword evidence="11" id="KW-0413">Isomerase</keyword>
<sequence length="621" mass="68889">MLELLRNFLSGKRVIVIAILLAIPFIFFGSTSFGTTFSSFGSVNGEPVTQKDINLASSQVNQRLQSVYGEEFNLDDLEESVSIELIKNEIINQKTLLSKAKDLGLSVSIKEAKKEIINLEMFQGEQGFDQNLFESTIRSNGWTPDEYFALVQDSIALDRLLGAMSAVAFPIRSDLTKLASLLETSRDIDFVKVDKQVVVGAQDATLEEAEAFYNANPFLFLSEEKRDFSYLVLSYDAYKEQVEIPDNFIEDAYADYLNNIDQQKQNRISHYMIDKFNYDDVNEARAKIESAQKALQANQITFEALVAESSEDLASKDSMGDLGLSSGDAFPDEFEETLTSMQVDETSAIIELEDSFHILKLTEVLQPEVKSKASVEKELLAELVDAEALALLQDDFLELETLVLEGVTLNELANTIDRPIEVTGLNSVNETTLNNFATLNIANLFNPSVVANQIEIFEGEDSYAFVAMTQAIEPAVQDFVEVAEQAISEVRNEKANEILANFSGEAEKVVLGELSIPSQDGFSFENYKSVQRFSSLLPSEVINSVFELAVGSLVSAEASNGDLYWIKSSNEVTPGVEELGDAIDRYEGFYNESLGSQFSGFLDHTISQGQRVRLENFASAE</sequence>
<dbReference type="PANTHER" id="PTHR47529">
    <property type="entry name" value="PEPTIDYL-PROLYL CIS-TRANS ISOMERASE D"/>
    <property type="match status" value="1"/>
</dbReference>
<evidence type="ECO:0000256" key="9">
    <source>
        <dbReference type="ARBA" id="ARBA00040743"/>
    </source>
</evidence>
<evidence type="ECO:0000256" key="6">
    <source>
        <dbReference type="ARBA" id="ARBA00023136"/>
    </source>
</evidence>
<dbReference type="AlphaFoldDB" id="K6G7N1"/>
<evidence type="ECO:0000256" key="11">
    <source>
        <dbReference type="PROSITE-ProRule" id="PRU00278"/>
    </source>
</evidence>
<dbReference type="Pfam" id="PF00639">
    <property type="entry name" value="Rotamase"/>
    <property type="match status" value="1"/>
</dbReference>
<evidence type="ECO:0000259" key="12">
    <source>
        <dbReference type="PROSITE" id="PS50198"/>
    </source>
</evidence>
<evidence type="ECO:0000256" key="8">
    <source>
        <dbReference type="ARBA" id="ARBA00038408"/>
    </source>
</evidence>
<dbReference type="GO" id="GO:0005886">
    <property type="term" value="C:plasma membrane"/>
    <property type="evidence" value="ECO:0007669"/>
    <property type="project" value="UniProtKB-SubCell"/>
</dbReference>
<accession>K6G7N1</accession>
<comment type="caution">
    <text evidence="13">The sequence shown here is derived from an EMBL/GenBank/DDBJ whole genome shotgun (WGS) entry which is preliminary data.</text>
</comment>
<dbReference type="Gene3D" id="3.10.50.40">
    <property type="match status" value="1"/>
</dbReference>
<dbReference type="InterPro" id="IPR000297">
    <property type="entry name" value="PPIase_PpiC"/>
</dbReference>
<comment type="similarity">
    <text evidence="8">Belongs to the PpiD chaperone family.</text>
</comment>
<dbReference type="Gene3D" id="1.10.4030.10">
    <property type="entry name" value="Porin chaperone SurA, peptide-binding domain"/>
    <property type="match status" value="1"/>
</dbReference>
<dbReference type="Proteomes" id="UP000010310">
    <property type="component" value="Unassembled WGS sequence"/>
</dbReference>
<organism evidence="13 14">
    <name type="scientific">SAR86 cluster bacterium SAR86E</name>
    <dbReference type="NCBI Taxonomy" id="1208365"/>
    <lineage>
        <taxon>Bacteria</taxon>
        <taxon>Pseudomonadati</taxon>
        <taxon>Pseudomonadota</taxon>
        <taxon>Gammaproteobacteria</taxon>
        <taxon>SAR86 cluster</taxon>
    </lineage>
</organism>
<proteinExistence type="inferred from homology"/>
<keyword evidence="7" id="KW-0143">Chaperone</keyword>
<dbReference type="InterPro" id="IPR046357">
    <property type="entry name" value="PPIase_dom_sf"/>
</dbReference>
<dbReference type="PROSITE" id="PS50198">
    <property type="entry name" value="PPIC_PPIASE_2"/>
    <property type="match status" value="1"/>
</dbReference>
<dbReference type="Pfam" id="PF13624">
    <property type="entry name" value="SurA_N_3"/>
    <property type="match status" value="1"/>
</dbReference>
<evidence type="ECO:0000256" key="4">
    <source>
        <dbReference type="ARBA" id="ARBA00022692"/>
    </source>
</evidence>
<name>K6G7N1_9GAMM</name>
<evidence type="ECO:0000256" key="10">
    <source>
        <dbReference type="ARBA" id="ARBA00042775"/>
    </source>
</evidence>
<dbReference type="SUPFAM" id="SSF54534">
    <property type="entry name" value="FKBP-like"/>
    <property type="match status" value="1"/>
</dbReference>
<evidence type="ECO:0000256" key="2">
    <source>
        <dbReference type="ARBA" id="ARBA00022475"/>
    </source>
</evidence>
<dbReference type="GO" id="GO:0003755">
    <property type="term" value="F:peptidyl-prolyl cis-trans isomerase activity"/>
    <property type="evidence" value="ECO:0007669"/>
    <property type="project" value="UniProtKB-KW"/>
</dbReference>
<protein>
    <recommendedName>
        <fullName evidence="9">Periplasmic chaperone PpiD</fullName>
    </recommendedName>
    <alternativeName>
        <fullName evidence="10">Periplasmic folding chaperone</fullName>
    </alternativeName>
</protein>
<comment type="subcellular location">
    <subcellularLocation>
        <location evidence="1">Cell inner membrane</location>
        <topology evidence="1">Single-pass type II membrane protein</topology>
        <orientation evidence="1">Periplasmic side</orientation>
    </subcellularLocation>
</comment>
<dbReference type="PATRIC" id="fig|1208365.4.peg.351"/>
<evidence type="ECO:0000256" key="3">
    <source>
        <dbReference type="ARBA" id="ARBA00022519"/>
    </source>
</evidence>
<keyword evidence="6" id="KW-0472">Membrane</keyword>
<keyword evidence="3" id="KW-0997">Cell inner membrane</keyword>
<evidence type="ECO:0000256" key="5">
    <source>
        <dbReference type="ARBA" id="ARBA00022989"/>
    </source>
</evidence>
<evidence type="ECO:0000313" key="13">
    <source>
        <dbReference type="EMBL" id="EKO37114.1"/>
    </source>
</evidence>
<dbReference type="SUPFAM" id="SSF109998">
    <property type="entry name" value="Triger factor/SurA peptide-binding domain-like"/>
    <property type="match status" value="1"/>
</dbReference>
<dbReference type="InterPro" id="IPR052029">
    <property type="entry name" value="PpiD_chaperone"/>
</dbReference>
<reference evidence="13" key="1">
    <citation type="submission" date="2012-09" db="EMBL/GenBank/DDBJ databases">
        <authorList>
            <person name="Dupont C.L."/>
            <person name="Rusch D.B."/>
            <person name="Lombardo M.-J."/>
            <person name="Novotny M."/>
            <person name="Yee-Greenbaum J."/>
            <person name="Laskin R."/>
        </authorList>
    </citation>
    <scope>NUCLEOTIDE SEQUENCE [LARGE SCALE GENOMIC DNA]</scope>
    <source>
        <strain evidence="13">SAR86E</strain>
    </source>
</reference>
<keyword evidence="2" id="KW-1003">Cell membrane</keyword>
<feature type="domain" description="PpiC" evidence="12">
    <location>
        <begin position="263"/>
        <end position="363"/>
    </location>
</feature>
<keyword evidence="5" id="KW-1133">Transmembrane helix</keyword>
<evidence type="ECO:0000256" key="7">
    <source>
        <dbReference type="ARBA" id="ARBA00023186"/>
    </source>
</evidence>
<keyword evidence="14" id="KW-1185">Reference proteome</keyword>
<dbReference type="STRING" id="1208365.B273_0351"/>
<evidence type="ECO:0000256" key="1">
    <source>
        <dbReference type="ARBA" id="ARBA00004382"/>
    </source>
</evidence>
<evidence type="ECO:0000313" key="14">
    <source>
        <dbReference type="Proteomes" id="UP000010310"/>
    </source>
</evidence>
<gene>
    <name evidence="13" type="ORF">B273_0351</name>
</gene>
<keyword evidence="11" id="KW-0697">Rotamase</keyword>
<keyword evidence="4" id="KW-0812">Transmembrane</keyword>
<dbReference type="EMBL" id="AMWX01000001">
    <property type="protein sequence ID" value="EKO37114.1"/>
    <property type="molecule type" value="Genomic_DNA"/>
</dbReference>